<organism evidence="1 2">
    <name type="scientific">Clostridium argentinense CDC 2741</name>
    <dbReference type="NCBI Taxonomy" id="1418104"/>
    <lineage>
        <taxon>Bacteria</taxon>
        <taxon>Bacillati</taxon>
        <taxon>Bacillota</taxon>
        <taxon>Clostridia</taxon>
        <taxon>Eubacteriales</taxon>
        <taxon>Clostridiaceae</taxon>
        <taxon>Clostridium</taxon>
    </lineage>
</organism>
<dbReference type="RefSeq" id="WP_039630512.1">
    <property type="nucleotide sequence ID" value="NZ_AYSO01000012.1"/>
</dbReference>
<protein>
    <submittedName>
        <fullName evidence="1">Uncharacterized protein</fullName>
    </submittedName>
</protein>
<evidence type="ECO:0000313" key="1">
    <source>
        <dbReference type="EMBL" id="KIE48098.1"/>
    </source>
</evidence>
<keyword evidence="2" id="KW-1185">Reference proteome</keyword>
<comment type="caution">
    <text evidence="1">The sequence shown here is derived from an EMBL/GenBank/DDBJ whole genome shotgun (WGS) entry which is preliminary data.</text>
</comment>
<dbReference type="AlphaFoldDB" id="A0A0C1U8Q5"/>
<name>A0A0C1U8Q5_9CLOT</name>
<evidence type="ECO:0000313" key="2">
    <source>
        <dbReference type="Proteomes" id="UP000031366"/>
    </source>
</evidence>
<dbReference type="Proteomes" id="UP000031366">
    <property type="component" value="Unassembled WGS sequence"/>
</dbReference>
<reference evidence="1 2" key="1">
    <citation type="journal article" date="2015" name="Infect. Genet. Evol.">
        <title>Genomic sequences of six botulinum neurotoxin-producing strains representing three clostridial species illustrate the mobility and diversity of botulinum neurotoxin genes.</title>
        <authorList>
            <person name="Smith T.J."/>
            <person name="Hill K.K."/>
            <person name="Xie G."/>
            <person name="Foley B.T."/>
            <person name="Williamson C.H."/>
            <person name="Foster J.T."/>
            <person name="Johnson S.L."/>
            <person name="Chertkov O."/>
            <person name="Teshima H."/>
            <person name="Gibbons H.S."/>
            <person name="Johnsky L.A."/>
            <person name="Karavis M.A."/>
            <person name="Smith L.A."/>
        </authorList>
    </citation>
    <scope>NUCLEOTIDE SEQUENCE [LARGE SCALE GENOMIC DNA]</scope>
    <source>
        <strain evidence="1 2">CDC 2741</strain>
    </source>
</reference>
<proteinExistence type="predicted"/>
<sequence length="147" mass="16854">MSKICIFDENKNCSNCNECNLCELNNNRACDNCGKCLQLEGYDVKAIKIDEVFEDKKQNTTFKNYNEKINIEDFSDFDLEEDSEDNYDDSLEEVSSGYIDALDDENNWSYLEDIDKIKELLENGEDISSLGSEVFPGLISLKNPKNN</sequence>
<accession>A0A0C1U8Q5</accession>
<gene>
    <name evidence="1" type="ORF">U732_3938</name>
</gene>
<dbReference type="EMBL" id="AYSO01000012">
    <property type="protein sequence ID" value="KIE48098.1"/>
    <property type="molecule type" value="Genomic_DNA"/>
</dbReference>
<dbReference type="OrthoDB" id="1938377at2"/>